<dbReference type="AlphaFoldDB" id="A0A834I8A5"/>
<proteinExistence type="predicted"/>
<name>A0A834I8A5_RHYFE</name>
<dbReference type="Proteomes" id="UP000625711">
    <property type="component" value="Unassembled WGS sequence"/>
</dbReference>
<gene>
    <name evidence="1" type="ORF">GWI33_013920</name>
</gene>
<keyword evidence="2" id="KW-1185">Reference proteome</keyword>
<accession>A0A834I8A5</accession>
<protein>
    <submittedName>
        <fullName evidence="1">Uncharacterized protein</fullName>
    </submittedName>
</protein>
<comment type="caution">
    <text evidence="1">The sequence shown here is derived from an EMBL/GenBank/DDBJ whole genome shotgun (WGS) entry which is preliminary data.</text>
</comment>
<sequence>MSSSRAAPMPGNRPVRVNTNAHLAILPIFAHRQINHTVVYTNPTTVSPRSIFRGKMLRRRPTRIFLPLRHPAPHSSTDSSSPLLLLSVSEALPVLALF</sequence>
<reference evidence="1" key="1">
    <citation type="submission" date="2020-08" db="EMBL/GenBank/DDBJ databases">
        <title>Genome sequencing and assembly of the red palm weevil Rhynchophorus ferrugineus.</title>
        <authorList>
            <person name="Dias G.B."/>
            <person name="Bergman C.M."/>
            <person name="Manee M."/>
        </authorList>
    </citation>
    <scope>NUCLEOTIDE SEQUENCE</scope>
    <source>
        <strain evidence="1">AA-2017</strain>
        <tissue evidence="1">Whole larva</tissue>
    </source>
</reference>
<organism evidence="1 2">
    <name type="scientific">Rhynchophorus ferrugineus</name>
    <name type="common">Red palm weevil</name>
    <name type="synonym">Curculio ferrugineus</name>
    <dbReference type="NCBI Taxonomy" id="354439"/>
    <lineage>
        <taxon>Eukaryota</taxon>
        <taxon>Metazoa</taxon>
        <taxon>Ecdysozoa</taxon>
        <taxon>Arthropoda</taxon>
        <taxon>Hexapoda</taxon>
        <taxon>Insecta</taxon>
        <taxon>Pterygota</taxon>
        <taxon>Neoptera</taxon>
        <taxon>Endopterygota</taxon>
        <taxon>Coleoptera</taxon>
        <taxon>Polyphaga</taxon>
        <taxon>Cucujiformia</taxon>
        <taxon>Curculionidae</taxon>
        <taxon>Dryophthorinae</taxon>
        <taxon>Rhynchophorus</taxon>
    </lineage>
</organism>
<dbReference type="EMBL" id="JAACXV010013464">
    <property type="protein sequence ID" value="KAF7273368.1"/>
    <property type="molecule type" value="Genomic_DNA"/>
</dbReference>
<evidence type="ECO:0000313" key="2">
    <source>
        <dbReference type="Proteomes" id="UP000625711"/>
    </source>
</evidence>
<evidence type="ECO:0000313" key="1">
    <source>
        <dbReference type="EMBL" id="KAF7273368.1"/>
    </source>
</evidence>